<dbReference type="Proteomes" id="UP001221142">
    <property type="component" value="Unassembled WGS sequence"/>
</dbReference>
<accession>A0AAD7FKQ9</accession>
<organism evidence="1 2">
    <name type="scientific">Roridomyces roridus</name>
    <dbReference type="NCBI Taxonomy" id="1738132"/>
    <lineage>
        <taxon>Eukaryota</taxon>
        <taxon>Fungi</taxon>
        <taxon>Dikarya</taxon>
        <taxon>Basidiomycota</taxon>
        <taxon>Agaricomycotina</taxon>
        <taxon>Agaricomycetes</taxon>
        <taxon>Agaricomycetidae</taxon>
        <taxon>Agaricales</taxon>
        <taxon>Marasmiineae</taxon>
        <taxon>Mycenaceae</taxon>
        <taxon>Roridomyces</taxon>
    </lineage>
</organism>
<reference evidence="1" key="1">
    <citation type="submission" date="2023-03" db="EMBL/GenBank/DDBJ databases">
        <title>Massive genome expansion in bonnet fungi (Mycena s.s.) driven by repeated elements and novel gene families across ecological guilds.</title>
        <authorList>
            <consortium name="Lawrence Berkeley National Laboratory"/>
            <person name="Harder C.B."/>
            <person name="Miyauchi S."/>
            <person name="Viragh M."/>
            <person name="Kuo A."/>
            <person name="Thoen E."/>
            <person name="Andreopoulos B."/>
            <person name="Lu D."/>
            <person name="Skrede I."/>
            <person name="Drula E."/>
            <person name="Henrissat B."/>
            <person name="Morin E."/>
            <person name="Kohler A."/>
            <person name="Barry K."/>
            <person name="LaButti K."/>
            <person name="Morin E."/>
            <person name="Salamov A."/>
            <person name="Lipzen A."/>
            <person name="Mereny Z."/>
            <person name="Hegedus B."/>
            <person name="Baldrian P."/>
            <person name="Stursova M."/>
            <person name="Weitz H."/>
            <person name="Taylor A."/>
            <person name="Grigoriev I.V."/>
            <person name="Nagy L.G."/>
            <person name="Martin F."/>
            <person name="Kauserud H."/>
        </authorList>
    </citation>
    <scope>NUCLEOTIDE SEQUENCE</scope>
    <source>
        <strain evidence="1">9284</strain>
    </source>
</reference>
<feature type="non-terminal residue" evidence="1">
    <location>
        <position position="1"/>
    </location>
</feature>
<protein>
    <submittedName>
        <fullName evidence="1">Uncharacterized protein</fullName>
    </submittedName>
</protein>
<sequence length="91" mass="9813">MAPIMVKLTSAPASLSCRQWMFWTCEWAGIVCGRITAFKSSPQHIPFAAVPMCHWYSLLLLSSLPALTGAVPCCVTQQSTATGALLLVHCC</sequence>
<evidence type="ECO:0000313" key="2">
    <source>
        <dbReference type="Proteomes" id="UP001221142"/>
    </source>
</evidence>
<dbReference type="AlphaFoldDB" id="A0AAD7FKQ9"/>
<name>A0AAD7FKQ9_9AGAR</name>
<keyword evidence="2" id="KW-1185">Reference proteome</keyword>
<dbReference type="EMBL" id="JARKIF010000013">
    <property type="protein sequence ID" value="KAJ7624654.1"/>
    <property type="molecule type" value="Genomic_DNA"/>
</dbReference>
<comment type="caution">
    <text evidence="1">The sequence shown here is derived from an EMBL/GenBank/DDBJ whole genome shotgun (WGS) entry which is preliminary data.</text>
</comment>
<proteinExistence type="predicted"/>
<evidence type="ECO:0000313" key="1">
    <source>
        <dbReference type="EMBL" id="KAJ7624654.1"/>
    </source>
</evidence>
<gene>
    <name evidence="1" type="ORF">FB45DRAFT_1005529</name>
</gene>